<evidence type="ECO:0008006" key="4">
    <source>
        <dbReference type="Google" id="ProtNLM"/>
    </source>
</evidence>
<name>A0A0H0XK14_9SPHN</name>
<evidence type="ECO:0000313" key="2">
    <source>
        <dbReference type="EMBL" id="KLI62933.1"/>
    </source>
</evidence>
<dbReference type="AlphaFoldDB" id="A0A0H0XK14"/>
<evidence type="ECO:0000313" key="3">
    <source>
        <dbReference type="Proteomes" id="UP000053455"/>
    </source>
</evidence>
<dbReference type="OrthoDB" id="9967163at2"/>
<keyword evidence="1" id="KW-0732">Signal</keyword>
<dbReference type="PROSITE" id="PS51257">
    <property type="entry name" value="PROKAR_LIPOPROTEIN"/>
    <property type="match status" value="1"/>
</dbReference>
<dbReference type="RefSeq" id="WP_047094452.1">
    <property type="nucleotide sequence ID" value="NZ_LBHU01000004.1"/>
</dbReference>
<feature type="chain" id="PRO_5002588926" description="Septum formation-related domain-containing protein" evidence="1">
    <location>
        <begin position="24"/>
        <end position="182"/>
    </location>
</feature>
<organism evidence="2 3">
    <name type="scientific">Aurantiacibacter marinus</name>
    <dbReference type="NCBI Taxonomy" id="874156"/>
    <lineage>
        <taxon>Bacteria</taxon>
        <taxon>Pseudomonadati</taxon>
        <taxon>Pseudomonadota</taxon>
        <taxon>Alphaproteobacteria</taxon>
        <taxon>Sphingomonadales</taxon>
        <taxon>Erythrobacteraceae</taxon>
        <taxon>Aurantiacibacter</taxon>
    </lineage>
</organism>
<reference evidence="2 3" key="1">
    <citation type="submission" date="2015-04" db="EMBL/GenBank/DDBJ databases">
        <title>The draft genome sequence of Erythrobacter marinus HWDM-33.</title>
        <authorList>
            <person name="Zhuang L."/>
            <person name="Liu Y."/>
            <person name="Shao Z."/>
        </authorList>
    </citation>
    <scope>NUCLEOTIDE SEQUENCE [LARGE SCALE GENOMIC DNA]</scope>
    <source>
        <strain evidence="2 3">HWDM-33</strain>
    </source>
</reference>
<dbReference type="Proteomes" id="UP000053455">
    <property type="component" value="Unassembled WGS sequence"/>
</dbReference>
<accession>A0A0H0XK14</accession>
<gene>
    <name evidence="2" type="ORF">AAV99_12825</name>
</gene>
<keyword evidence="3" id="KW-1185">Reference proteome</keyword>
<protein>
    <recommendedName>
        <fullName evidence="4">Septum formation-related domain-containing protein</fullName>
    </recommendedName>
</protein>
<dbReference type="EMBL" id="LBHU01000004">
    <property type="protein sequence ID" value="KLI62933.1"/>
    <property type="molecule type" value="Genomic_DNA"/>
</dbReference>
<dbReference type="PATRIC" id="fig|874156.12.peg.2641"/>
<feature type="signal peptide" evidence="1">
    <location>
        <begin position="1"/>
        <end position="23"/>
    </location>
</feature>
<sequence length="182" mass="19711">MKAKALGSALPLTLLAACAAAQSDTSTRDIAATDLVRVLEPCGITAPGMPGNDEHAHLRFGDGPVRPCNPISPDNAEFACQLKDGEVIEDPDYPHDEERAVWAAPAITISDLQCRDLKGDSSEVSCDFIAAHDGFEQRVSGHRFTHWYSTAHDEMSGHSYGDTLWRTDASCLAHFRFGRLTG</sequence>
<dbReference type="STRING" id="874156.GCA_001021555_02648"/>
<proteinExistence type="predicted"/>
<evidence type="ECO:0000256" key="1">
    <source>
        <dbReference type="SAM" id="SignalP"/>
    </source>
</evidence>
<comment type="caution">
    <text evidence="2">The sequence shown here is derived from an EMBL/GenBank/DDBJ whole genome shotgun (WGS) entry which is preliminary data.</text>
</comment>